<dbReference type="AlphaFoldDB" id="A0A1G5Y9N1"/>
<evidence type="ECO:0000256" key="1">
    <source>
        <dbReference type="SAM" id="SignalP"/>
    </source>
</evidence>
<feature type="chain" id="PRO_5011488924" description="Heavy-metal resistance" evidence="1">
    <location>
        <begin position="30"/>
        <end position="144"/>
    </location>
</feature>
<evidence type="ECO:0000313" key="2">
    <source>
        <dbReference type="EMBL" id="SDA78864.1"/>
    </source>
</evidence>
<feature type="signal peptide" evidence="1">
    <location>
        <begin position="1"/>
        <end position="29"/>
    </location>
</feature>
<dbReference type="EMBL" id="FMXM01000008">
    <property type="protein sequence ID" value="SDA78864.1"/>
    <property type="molecule type" value="Genomic_DNA"/>
</dbReference>
<sequence length="144" mass="15141">MRSFAPRTSLGTAALTAFLIAVPLAGAYAAGHHKGALDETAPTDFIGPRVEGLIGQVQGVHQGIVDARQANTITPSMAQRLEMRTARISQAAEKIAASDHGRIPAAQYRDLLRRLDNVDQRLMVGTGSGFMIGDGSDGGNYPNG</sequence>
<dbReference type="Proteomes" id="UP000198588">
    <property type="component" value="Unassembled WGS sequence"/>
</dbReference>
<keyword evidence="1" id="KW-0732">Signal</keyword>
<dbReference type="STRING" id="1165689.SAMN02927914_03036"/>
<name>A0A1G5Y9N1_9HYPH</name>
<protein>
    <recommendedName>
        <fullName evidence="4">Heavy-metal resistance</fullName>
    </recommendedName>
</protein>
<dbReference type="OrthoDB" id="9810720at2"/>
<proteinExistence type="predicted"/>
<reference evidence="2 3" key="1">
    <citation type="submission" date="2016-10" db="EMBL/GenBank/DDBJ databases">
        <authorList>
            <person name="de Groot N.N."/>
        </authorList>
    </citation>
    <scope>NUCLEOTIDE SEQUENCE [LARGE SCALE GENOMIC DNA]</scope>
    <source>
        <strain evidence="2 3">CGMCC 1.12097</strain>
    </source>
</reference>
<gene>
    <name evidence="2" type="ORF">SAMN02927914_03036</name>
</gene>
<dbReference type="RefSeq" id="WP_091578814.1">
    <property type="nucleotide sequence ID" value="NZ_FMXM01000008.1"/>
</dbReference>
<evidence type="ECO:0000313" key="3">
    <source>
        <dbReference type="Proteomes" id="UP000198588"/>
    </source>
</evidence>
<evidence type="ECO:0008006" key="4">
    <source>
        <dbReference type="Google" id="ProtNLM"/>
    </source>
</evidence>
<organism evidence="2 3">
    <name type="scientific">Mesorhizobium qingshengii</name>
    <dbReference type="NCBI Taxonomy" id="1165689"/>
    <lineage>
        <taxon>Bacteria</taxon>
        <taxon>Pseudomonadati</taxon>
        <taxon>Pseudomonadota</taxon>
        <taxon>Alphaproteobacteria</taxon>
        <taxon>Hyphomicrobiales</taxon>
        <taxon>Phyllobacteriaceae</taxon>
        <taxon>Mesorhizobium</taxon>
    </lineage>
</organism>
<accession>A0A1G5Y9N1</accession>